<keyword evidence="12" id="KW-0131">Cell cycle</keyword>
<proteinExistence type="inferred from homology"/>
<feature type="transmembrane region" description="Helical" evidence="16">
    <location>
        <begin position="83"/>
        <end position="101"/>
    </location>
</feature>
<evidence type="ECO:0000256" key="13">
    <source>
        <dbReference type="ARBA" id="ARBA00024986"/>
    </source>
</evidence>
<dbReference type="RefSeq" id="WP_073342714.1">
    <property type="nucleotide sequence ID" value="NZ_FQVH01000010.1"/>
</dbReference>
<dbReference type="Gene3D" id="3.30.980.40">
    <property type="match status" value="1"/>
</dbReference>
<evidence type="ECO:0000256" key="7">
    <source>
        <dbReference type="ARBA" id="ARBA00022829"/>
    </source>
</evidence>
<dbReference type="PANTHER" id="PTHR22683">
    <property type="entry name" value="SPORULATION PROTEIN RELATED"/>
    <property type="match status" value="1"/>
</dbReference>
<keyword evidence="5 16" id="KW-0812">Transmembrane</keyword>
<evidence type="ECO:0000256" key="9">
    <source>
        <dbReference type="ARBA" id="ARBA00022989"/>
    </source>
</evidence>
<accession>A0A1M4YB13</accession>
<dbReference type="OrthoDB" id="9807790at2"/>
<evidence type="ECO:0000313" key="19">
    <source>
        <dbReference type="Proteomes" id="UP000184088"/>
    </source>
</evidence>
<dbReference type="InterPro" id="IPR050206">
    <property type="entry name" value="FtsK/SpoIIIE/SftA"/>
</dbReference>
<feature type="transmembrane region" description="Helical" evidence="16">
    <location>
        <begin position="51"/>
        <end position="71"/>
    </location>
</feature>
<keyword evidence="10" id="KW-0238">DNA-binding</keyword>
<keyword evidence="7" id="KW-0159">Chromosome partition</keyword>
<dbReference type="InterPro" id="IPR002543">
    <property type="entry name" value="FtsK_dom"/>
</dbReference>
<dbReference type="Pfam" id="PF17854">
    <property type="entry name" value="FtsK_alpha"/>
    <property type="match status" value="1"/>
</dbReference>
<dbReference type="GO" id="GO:0007059">
    <property type="term" value="P:chromosome segregation"/>
    <property type="evidence" value="ECO:0007669"/>
    <property type="project" value="UniProtKB-KW"/>
</dbReference>
<keyword evidence="19" id="KW-1185">Reference proteome</keyword>
<dbReference type="InterPro" id="IPR018541">
    <property type="entry name" value="Ftsk_gamma"/>
</dbReference>
<dbReference type="SMART" id="SM00382">
    <property type="entry name" value="AAA"/>
    <property type="match status" value="1"/>
</dbReference>
<keyword evidence="4" id="KW-0132">Cell division</keyword>
<comment type="function">
    <text evidence="13">Essential cell division protein that coordinates cell division and chromosome segregation. The N-terminus is involved in assembly of the cell-division machinery. The C-terminus functions as a DNA motor that moves dsDNA in an ATP-dependent manner towards the dif recombination site, which is located within the replication terminus region. Required for activation of the Xer recombinase, allowing activation of chromosome unlinking by recombination.</text>
</comment>
<name>A0A1M4YB13_9THEO</name>
<dbReference type="InterPro" id="IPR036388">
    <property type="entry name" value="WH-like_DNA-bd_sf"/>
</dbReference>
<keyword evidence="6 15" id="KW-0547">Nucleotide-binding</keyword>
<evidence type="ECO:0000256" key="16">
    <source>
        <dbReference type="SAM" id="Phobius"/>
    </source>
</evidence>
<evidence type="ECO:0000256" key="11">
    <source>
        <dbReference type="ARBA" id="ARBA00023136"/>
    </source>
</evidence>
<dbReference type="InterPro" id="IPR027417">
    <property type="entry name" value="P-loop_NTPase"/>
</dbReference>
<dbReference type="Gene3D" id="3.40.50.300">
    <property type="entry name" value="P-loop containing nucleotide triphosphate hydrolases"/>
    <property type="match status" value="1"/>
</dbReference>
<dbReference type="EMBL" id="FQVH01000010">
    <property type="protein sequence ID" value="SHF02964.1"/>
    <property type="molecule type" value="Genomic_DNA"/>
</dbReference>
<dbReference type="GO" id="GO:0003677">
    <property type="term" value="F:DNA binding"/>
    <property type="evidence" value="ECO:0007669"/>
    <property type="project" value="UniProtKB-KW"/>
</dbReference>
<evidence type="ECO:0000256" key="2">
    <source>
        <dbReference type="ARBA" id="ARBA00006474"/>
    </source>
</evidence>
<dbReference type="InterPro" id="IPR036390">
    <property type="entry name" value="WH_DNA-bd_sf"/>
</dbReference>
<keyword evidence="3" id="KW-1003">Cell membrane</keyword>
<dbReference type="Pfam" id="PF01580">
    <property type="entry name" value="FtsK_SpoIIIE"/>
    <property type="match status" value="1"/>
</dbReference>
<gene>
    <name evidence="18" type="ORF">SAMN02746089_01187</name>
</gene>
<evidence type="ECO:0000256" key="5">
    <source>
        <dbReference type="ARBA" id="ARBA00022692"/>
    </source>
</evidence>
<keyword evidence="11 16" id="KW-0472">Membrane</keyword>
<evidence type="ECO:0000256" key="12">
    <source>
        <dbReference type="ARBA" id="ARBA00023306"/>
    </source>
</evidence>
<dbReference type="SUPFAM" id="SSF46785">
    <property type="entry name" value="Winged helix' DNA-binding domain"/>
    <property type="match status" value="1"/>
</dbReference>
<keyword evidence="9 16" id="KW-1133">Transmembrane helix</keyword>
<dbReference type="GO" id="GO:0005524">
    <property type="term" value="F:ATP binding"/>
    <property type="evidence" value="ECO:0007669"/>
    <property type="project" value="UniProtKB-UniRule"/>
</dbReference>
<dbReference type="Gene3D" id="1.10.10.10">
    <property type="entry name" value="Winged helix-like DNA-binding domain superfamily/Winged helix DNA-binding domain"/>
    <property type="match status" value="1"/>
</dbReference>
<dbReference type="InterPro" id="IPR025199">
    <property type="entry name" value="FtsK_4TM"/>
</dbReference>
<evidence type="ECO:0000256" key="14">
    <source>
        <dbReference type="ARBA" id="ARBA00025923"/>
    </source>
</evidence>
<dbReference type="SMART" id="SM00843">
    <property type="entry name" value="Ftsk_gamma"/>
    <property type="match status" value="1"/>
</dbReference>
<sequence>MKKKKKKTQEKINSEIRGLLFLCGSLVLFISLYTTSAGVLGAFIKKLLTGILGRGAIIAPVFIMLYSFNIFTSFKYMSKYKFIALFITGFVANMILHLSFYNDISHGYVYYIKYSIGYGNRNLGGGAFSAMIDYFFIKLLGIPGSWIVLSTLLVTNVVTIFNISLKKTSMMILNKLKNIFNYIIRGIINFIYVEEKKDVIINTPSEQSPTKDEVNKSLEEIISKSVDLSDVKIVSEEKKIAENNKTTQKTGTKNYMRPPYDLLRPGDDHNLKENKQEIKNNIKILEDTLKSFGIDARVVQVSCGPTITRYELQPSPGVKVSRIINLVDDISLSLATSGVRLEVPIPGKSAIGIEVPNKKIRPVFLREVLESPEFINSKSDLSIALGKDISGANIISDLSKMPHLLIAGATGSGKSVCINTLITSLLYKSDPENVRLLLIDPKVVELSVYNGISHLIAPVVTNPKKAAGALNWAVQEMIRRYNLFAEKGVRDINRYNEIEQNKLPKIVIIIDELSDLMMASPAEVEDAICRLAQMARAAGMHLVIATQRPSVDVITGVIKANIPSRIAFAVSSQVDSRTILDMAGAEKLLGKGDMLFYPAGEIKPLRVQGCFISEKEVESIVDWLKTRSTPEYYDNLIERIEEPSKDNKDNDADELLPQAINIVLEAKQASTSLLQRKLKIGYARAARLMDQMEERGIVSKSEGNKPRQVLLTKDQLNL</sequence>
<feature type="domain" description="FtsK" evidence="17">
    <location>
        <begin position="391"/>
        <end position="577"/>
    </location>
</feature>
<evidence type="ECO:0000256" key="6">
    <source>
        <dbReference type="ARBA" id="ARBA00022741"/>
    </source>
</evidence>
<protein>
    <submittedName>
        <fullName evidence="18">DNA translocase FtsK</fullName>
    </submittedName>
</protein>
<evidence type="ECO:0000256" key="3">
    <source>
        <dbReference type="ARBA" id="ARBA00022475"/>
    </source>
</evidence>
<dbReference type="STRING" id="1121256.SAMN02746089_01187"/>
<reference evidence="18 19" key="1">
    <citation type="submission" date="2016-11" db="EMBL/GenBank/DDBJ databases">
        <authorList>
            <person name="Jaros S."/>
            <person name="Januszkiewicz K."/>
            <person name="Wedrychowicz H."/>
        </authorList>
    </citation>
    <scope>NUCLEOTIDE SEQUENCE [LARGE SCALE GENOMIC DNA]</scope>
    <source>
        <strain evidence="18 19">DSM 17918</strain>
    </source>
</reference>
<dbReference type="PANTHER" id="PTHR22683:SF41">
    <property type="entry name" value="DNA TRANSLOCASE FTSK"/>
    <property type="match status" value="1"/>
</dbReference>
<evidence type="ECO:0000256" key="1">
    <source>
        <dbReference type="ARBA" id="ARBA00004651"/>
    </source>
</evidence>
<comment type="subcellular location">
    <subcellularLocation>
        <location evidence="1">Cell membrane</location>
        <topology evidence="1">Multi-pass membrane protein</topology>
    </subcellularLocation>
</comment>
<keyword evidence="8 15" id="KW-0067">ATP-binding</keyword>
<dbReference type="Proteomes" id="UP000184088">
    <property type="component" value="Unassembled WGS sequence"/>
</dbReference>
<dbReference type="AlphaFoldDB" id="A0A1M4YB13"/>
<evidence type="ECO:0000259" key="17">
    <source>
        <dbReference type="PROSITE" id="PS50901"/>
    </source>
</evidence>
<evidence type="ECO:0000256" key="10">
    <source>
        <dbReference type="ARBA" id="ARBA00023125"/>
    </source>
</evidence>
<dbReference type="CDD" id="cd01127">
    <property type="entry name" value="TrwB_TraG_TraD_VirD4"/>
    <property type="match status" value="1"/>
</dbReference>
<evidence type="ECO:0000256" key="8">
    <source>
        <dbReference type="ARBA" id="ARBA00022840"/>
    </source>
</evidence>
<evidence type="ECO:0000313" key="18">
    <source>
        <dbReference type="EMBL" id="SHF02964.1"/>
    </source>
</evidence>
<dbReference type="Pfam" id="PF09397">
    <property type="entry name" value="FtsK_gamma"/>
    <property type="match status" value="1"/>
</dbReference>
<dbReference type="PROSITE" id="PS50901">
    <property type="entry name" value="FTSK"/>
    <property type="match status" value="1"/>
</dbReference>
<feature type="binding site" evidence="15">
    <location>
        <begin position="408"/>
        <end position="415"/>
    </location>
    <ligand>
        <name>ATP</name>
        <dbReference type="ChEBI" id="CHEBI:30616"/>
    </ligand>
</feature>
<comment type="subunit">
    <text evidence="14">Homohexamer. Forms a ring that surrounds DNA.</text>
</comment>
<dbReference type="Pfam" id="PF13491">
    <property type="entry name" value="FtsK_4TM"/>
    <property type="match status" value="1"/>
</dbReference>
<dbReference type="InterPro" id="IPR041027">
    <property type="entry name" value="FtsK_alpha"/>
</dbReference>
<dbReference type="GO" id="GO:0005886">
    <property type="term" value="C:plasma membrane"/>
    <property type="evidence" value="ECO:0007669"/>
    <property type="project" value="UniProtKB-SubCell"/>
</dbReference>
<dbReference type="SUPFAM" id="SSF52540">
    <property type="entry name" value="P-loop containing nucleoside triphosphate hydrolases"/>
    <property type="match status" value="1"/>
</dbReference>
<organism evidence="18 19">
    <name type="scientific">Caldanaerobius fijiensis DSM 17918</name>
    <dbReference type="NCBI Taxonomy" id="1121256"/>
    <lineage>
        <taxon>Bacteria</taxon>
        <taxon>Bacillati</taxon>
        <taxon>Bacillota</taxon>
        <taxon>Clostridia</taxon>
        <taxon>Thermoanaerobacterales</taxon>
        <taxon>Thermoanaerobacteraceae</taxon>
        <taxon>Caldanaerobius</taxon>
    </lineage>
</organism>
<evidence type="ECO:0000256" key="4">
    <source>
        <dbReference type="ARBA" id="ARBA00022618"/>
    </source>
</evidence>
<comment type="similarity">
    <text evidence="2">Belongs to the FtsK/SpoIIIE/SftA family.</text>
</comment>
<dbReference type="GO" id="GO:0051301">
    <property type="term" value="P:cell division"/>
    <property type="evidence" value="ECO:0007669"/>
    <property type="project" value="UniProtKB-KW"/>
</dbReference>
<dbReference type="InterPro" id="IPR003593">
    <property type="entry name" value="AAA+_ATPase"/>
</dbReference>
<evidence type="ECO:0000256" key="15">
    <source>
        <dbReference type="PROSITE-ProRule" id="PRU00289"/>
    </source>
</evidence>
<feature type="transmembrane region" description="Helical" evidence="16">
    <location>
        <begin position="146"/>
        <end position="165"/>
    </location>
</feature>